<keyword evidence="2" id="KW-1185">Reference proteome</keyword>
<evidence type="ECO:0000313" key="2">
    <source>
        <dbReference type="Proteomes" id="UP000233100"/>
    </source>
</evidence>
<dbReference type="AlphaFoldDB" id="A0A7N9CW71"/>
<accession>A0A7N9CW71</accession>
<protein>
    <submittedName>
        <fullName evidence="1">Uncharacterized protein</fullName>
    </submittedName>
</protein>
<sequence length="114" mass="13007">MSREWLWAPVILASLEAEVGELLEPGRQRLQSAEIAPLHSILGDRVRLCLKKKKKKKKTTSEANFKDRCPLPSFRAHPCITCHLVISQIHQKLFCEDVRVRACGLLLILIIRVV</sequence>
<proteinExistence type="predicted"/>
<dbReference type="Ensembl" id="ENSMFAT00000075920.1">
    <property type="protein sequence ID" value="ENSMFAP00000055692.1"/>
    <property type="gene ID" value="ENSMFAG00000055319.1"/>
</dbReference>
<dbReference type="Proteomes" id="UP000233100">
    <property type="component" value="Chromosome 11"/>
</dbReference>
<evidence type="ECO:0000313" key="1">
    <source>
        <dbReference type="Ensembl" id="ENSMFAP00000055692.1"/>
    </source>
</evidence>
<reference evidence="1" key="3">
    <citation type="submission" date="2025-09" db="UniProtKB">
        <authorList>
            <consortium name="Ensembl"/>
        </authorList>
    </citation>
    <scope>IDENTIFICATION</scope>
</reference>
<organism evidence="1 2">
    <name type="scientific">Macaca fascicularis</name>
    <name type="common">Crab-eating macaque</name>
    <name type="synonym">Cynomolgus monkey</name>
    <dbReference type="NCBI Taxonomy" id="9541"/>
    <lineage>
        <taxon>Eukaryota</taxon>
        <taxon>Metazoa</taxon>
        <taxon>Chordata</taxon>
        <taxon>Craniata</taxon>
        <taxon>Vertebrata</taxon>
        <taxon>Euteleostomi</taxon>
        <taxon>Mammalia</taxon>
        <taxon>Eutheria</taxon>
        <taxon>Euarchontoglires</taxon>
        <taxon>Primates</taxon>
        <taxon>Haplorrhini</taxon>
        <taxon>Catarrhini</taxon>
        <taxon>Cercopithecidae</taxon>
        <taxon>Cercopithecinae</taxon>
        <taxon>Macaca</taxon>
    </lineage>
</organism>
<reference evidence="1" key="2">
    <citation type="submission" date="2025-08" db="UniProtKB">
        <authorList>
            <consortium name="Ensembl"/>
        </authorList>
    </citation>
    <scope>IDENTIFICATION</scope>
</reference>
<reference evidence="1 2" key="1">
    <citation type="submission" date="2013-03" db="EMBL/GenBank/DDBJ databases">
        <authorList>
            <person name="Warren W."/>
            <person name="Wilson R.K."/>
        </authorList>
    </citation>
    <scope>NUCLEOTIDE SEQUENCE</scope>
</reference>
<name>A0A7N9CW71_MACFA</name>